<keyword evidence="2 4" id="KW-0238">DNA-binding</keyword>
<evidence type="ECO:0000256" key="3">
    <source>
        <dbReference type="ARBA" id="ARBA00023163"/>
    </source>
</evidence>
<dbReference type="PRINTS" id="PR00455">
    <property type="entry name" value="HTHTETR"/>
</dbReference>
<reference evidence="7" key="1">
    <citation type="journal article" date="2019" name="Int. J. Syst. Evol. Microbiol.">
        <title>The Global Catalogue of Microorganisms (GCM) 10K type strain sequencing project: providing services to taxonomists for standard genome sequencing and annotation.</title>
        <authorList>
            <consortium name="The Broad Institute Genomics Platform"/>
            <consortium name="The Broad Institute Genome Sequencing Center for Infectious Disease"/>
            <person name="Wu L."/>
            <person name="Ma J."/>
        </authorList>
    </citation>
    <scope>NUCLEOTIDE SEQUENCE [LARGE SCALE GENOMIC DNA]</scope>
    <source>
        <strain evidence="7">JCM 30742</strain>
    </source>
</reference>
<evidence type="ECO:0000256" key="1">
    <source>
        <dbReference type="ARBA" id="ARBA00023015"/>
    </source>
</evidence>
<dbReference type="Pfam" id="PF00440">
    <property type="entry name" value="TetR_N"/>
    <property type="match status" value="1"/>
</dbReference>
<dbReference type="PANTHER" id="PTHR30055:SF234">
    <property type="entry name" value="HTH-TYPE TRANSCRIPTIONAL REGULATOR BETI"/>
    <property type="match status" value="1"/>
</dbReference>
<dbReference type="RefSeq" id="WP_345149768.1">
    <property type="nucleotide sequence ID" value="NZ_BAABEO010000009.1"/>
</dbReference>
<accession>A0ABP7C2X6</accession>
<feature type="domain" description="HTH tetR-type" evidence="5">
    <location>
        <begin position="17"/>
        <end position="77"/>
    </location>
</feature>
<organism evidence="6 7">
    <name type="scientific">Arthrobacter ginkgonis</name>
    <dbReference type="NCBI Taxonomy" id="1630594"/>
    <lineage>
        <taxon>Bacteria</taxon>
        <taxon>Bacillati</taxon>
        <taxon>Actinomycetota</taxon>
        <taxon>Actinomycetes</taxon>
        <taxon>Micrococcales</taxon>
        <taxon>Micrococcaceae</taxon>
        <taxon>Arthrobacter</taxon>
    </lineage>
</organism>
<keyword evidence="3" id="KW-0804">Transcription</keyword>
<dbReference type="Proteomes" id="UP001500752">
    <property type="component" value="Unassembled WGS sequence"/>
</dbReference>
<feature type="DNA-binding region" description="H-T-H motif" evidence="4">
    <location>
        <begin position="40"/>
        <end position="59"/>
    </location>
</feature>
<sequence length="207" mass="21688">MASTQDQQLPLRERNRLRTRADILDAAAEILSESGYAGTTVEELSQRAGLARGTLYAHFPGGREEIVRETYLRIADAVYVRGISLREQAVEVPDRIAALARALLEAAATPAGRFYGVMGSDMVAVLTGTGVPVGTSKSFEDLIRRDLEEARAAARLRADAPTAALATAFSGAIGAAGTKVAADPDSAEQQIAAIRLLAQGLLGPAAA</sequence>
<proteinExistence type="predicted"/>
<evidence type="ECO:0000256" key="2">
    <source>
        <dbReference type="ARBA" id="ARBA00023125"/>
    </source>
</evidence>
<dbReference type="InterPro" id="IPR009057">
    <property type="entry name" value="Homeodomain-like_sf"/>
</dbReference>
<evidence type="ECO:0000313" key="6">
    <source>
        <dbReference type="EMBL" id="GAA3678031.1"/>
    </source>
</evidence>
<dbReference type="SUPFAM" id="SSF46689">
    <property type="entry name" value="Homeodomain-like"/>
    <property type="match status" value="1"/>
</dbReference>
<name>A0ABP7C2X6_9MICC</name>
<gene>
    <name evidence="6" type="ORF">GCM10023081_15370</name>
</gene>
<keyword evidence="1" id="KW-0805">Transcription regulation</keyword>
<dbReference type="InterPro" id="IPR001647">
    <property type="entry name" value="HTH_TetR"/>
</dbReference>
<evidence type="ECO:0000313" key="7">
    <source>
        <dbReference type="Proteomes" id="UP001500752"/>
    </source>
</evidence>
<dbReference type="PROSITE" id="PS50977">
    <property type="entry name" value="HTH_TETR_2"/>
    <property type="match status" value="1"/>
</dbReference>
<protein>
    <recommendedName>
        <fullName evidence="5">HTH tetR-type domain-containing protein</fullName>
    </recommendedName>
</protein>
<keyword evidence="7" id="KW-1185">Reference proteome</keyword>
<dbReference type="InterPro" id="IPR050109">
    <property type="entry name" value="HTH-type_TetR-like_transc_reg"/>
</dbReference>
<dbReference type="Gene3D" id="1.10.357.10">
    <property type="entry name" value="Tetracycline Repressor, domain 2"/>
    <property type="match status" value="1"/>
</dbReference>
<evidence type="ECO:0000259" key="5">
    <source>
        <dbReference type="PROSITE" id="PS50977"/>
    </source>
</evidence>
<evidence type="ECO:0000256" key="4">
    <source>
        <dbReference type="PROSITE-ProRule" id="PRU00335"/>
    </source>
</evidence>
<dbReference type="PANTHER" id="PTHR30055">
    <property type="entry name" value="HTH-TYPE TRANSCRIPTIONAL REGULATOR RUTR"/>
    <property type="match status" value="1"/>
</dbReference>
<dbReference type="EMBL" id="BAABEO010000009">
    <property type="protein sequence ID" value="GAA3678031.1"/>
    <property type="molecule type" value="Genomic_DNA"/>
</dbReference>
<comment type="caution">
    <text evidence="6">The sequence shown here is derived from an EMBL/GenBank/DDBJ whole genome shotgun (WGS) entry which is preliminary data.</text>
</comment>